<reference evidence="1 2" key="1">
    <citation type="journal article" date="2018" name="Sci. Rep.">
        <title>Genomic signatures of local adaptation to the degree of environmental predictability in rotifers.</title>
        <authorList>
            <person name="Franch-Gras L."/>
            <person name="Hahn C."/>
            <person name="Garcia-Roger E.M."/>
            <person name="Carmona M.J."/>
            <person name="Serra M."/>
            <person name="Gomez A."/>
        </authorList>
    </citation>
    <scope>NUCLEOTIDE SEQUENCE [LARGE SCALE GENOMIC DNA]</scope>
    <source>
        <strain evidence="1">HYR1</strain>
    </source>
</reference>
<name>A0A3M7STP2_BRAPC</name>
<evidence type="ECO:0000313" key="2">
    <source>
        <dbReference type="Proteomes" id="UP000276133"/>
    </source>
</evidence>
<organism evidence="1 2">
    <name type="scientific">Brachionus plicatilis</name>
    <name type="common">Marine rotifer</name>
    <name type="synonym">Brachionus muelleri</name>
    <dbReference type="NCBI Taxonomy" id="10195"/>
    <lineage>
        <taxon>Eukaryota</taxon>
        <taxon>Metazoa</taxon>
        <taxon>Spiralia</taxon>
        <taxon>Gnathifera</taxon>
        <taxon>Rotifera</taxon>
        <taxon>Eurotatoria</taxon>
        <taxon>Monogononta</taxon>
        <taxon>Pseudotrocha</taxon>
        <taxon>Ploima</taxon>
        <taxon>Brachionidae</taxon>
        <taxon>Brachionus</taxon>
    </lineage>
</organism>
<sequence length="60" mass="6718">MHCRRKILHGLSLLPGDPHPPIISIKNFSISEVDNPLSRTKSFQSSLSESASEHFDAFLK</sequence>
<accession>A0A3M7STP2</accession>
<evidence type="ECO:0000313" key="1">
    <source>
        <dbReference type="EMBL" id="RNA38990.1"/>
    </source>
</evidence>
<dbReference type="AlphaFoldDB" id="A0A3M7STP2"/>
<keyword evidence="2" id="KW-1185">Reference proteome</keyword>
<proteinExistence type="predicted"/>
<gene>
    <name evidence="1" type="ORF">BpHYR1_041667</name>
</gene>
<comment type="caution">
    <text evidence="1">The sequence shown here is derived from an EMBL/GenBank/DDBJ whole genome shotgun (WGS) entry which is preliminary data.</text>
</comment>
<dbReference type="Proteomes" id="UP000276133">
    <property type="component" value="Unassembled WGS sequence"/>
</dbReference>
<dbReference type="EMBL" id="REGN01000798">
    <property type="protein sequence ID" value="RNA38990.1"/>
    <property type="molecule type" value="Genomic_DNA"/>
</dbReference>
<protein>
    <submittedName>
        <fullName evidence="1">Uncharacterized protein</fullName>
    </submittedName>
</protein>